<comment type="caution">
    <text evidence="15">The sequence shown here is derived from an EMBL/GenBank/DDBJ whole genome shotgun (WGS) entry which is preliminary data.</text>
</comment>
<evidence type="ECO:0000256" key="5">
    <source>
        <dbReference type="ARBA" id="ARBA00022737"/>
    </source>
</evidence>
<keyword evidence="9 10" id="KW-0624">Polysaccharide degradation</keyword>
<comment type="similarity">
    <text evidence="3 10">Belongs to the glycosyl hydrolase 10 (cellulase F) family.</text>
</comment>
<dbReference type="InterPro" id="IPR001000">
    <property type="entry name" value="GH10_dom"/>
</dbReference>
<dbReference type="GO" id="GO:0030246">
    <property type="term" value="F:carbohydrate binding"/>
    <property type="evidence" value="ECO:0007669"/>
    <property type="project" value="InterPro"/>
</dbReference>
<dbReference type="SUPFAM" id="SSF49344">
    <property type="entry name" value="CBD9-like"/>
    <property type="match status" value="2"/>
</dbReference>
<dbReference type="Proteomes" id="UP000092024">
    <property type="component" value="Unassembled WGS sequence"/>
</dbReference>
<dbReference type="EMBL" id="LYPA01000056">
    <property type="protein sequence ID" value="OBR65552.1"/>
    <property type="molecule type" value="Genomic_DNA"/>
</dbReference>
<dbReference type="InterPro" id="IPR001119">
    <property type="entry name" value="SLH_dom"/>
</dbReference>
<evidence type="ECO:0000256" key="2">
    <source>
        <dbReference type="ARBA" id="ARBA00004851"/>
    </source>
</evidence>
<name>A0A1A5YIX4_9BACL</name>
<dbReference type="Pfam" id="PF02018">
    <property type="entry name" value="CBM_4_9"/>
    <property type="match status" value="2"/>
</dbReference>
<evidence type="ECO:0000259" key="13">
    <source>
        <dbReference type="PROSITE" id="PS51272"/>
    </source>
</evidence>
<keyword evidence="16" id="KW-1185">Reference proteome</keyword>
<evidence type="ECO:0000313" key="15">
    <source>
        <dbReference type="EMBL" id="OBR65552.1"/>
    </source>
</evidence>
<dbReference type="GO" id="GO:0045493">
    <property type="term" value="P:xylan catabolic process"/>
    <property type="evidence" value="ECO:0007669"/>
    <property type="project" value="UniProtKB-KW"/>
</dbReference>
<protein>
    <recommendedName>
        <fullName evidence="10">Beta-xylanase</fullName>
        <ecNumber evidence="10">3.2.1.8</ecNumber>
    </recommendedName>
</protein>
<evidence type="ECO:0000256" key="10">
    <source>
        <dbReference type="RuleBase" id="RU361174"/>
    </source>
</evidence>
<feature type="region of interest" description="Disordered" evidence="11">
    <location>
        <begin position="191"/>
        <end position="270"/>
    </location>
</feature>
<evidence type="ECO:0000256" key="7">
    <source>
        <dbReference type="ARBA" id="ARBA00023277"/>
    </source>
</evidence>
<evidence type="ECO:0000256" key="1">
    <source>
        <dbReference type="ARBA" id="ARBA00000681"/>
    </source>
</evidence>
<dbReference type="PROSITE" id="PS51760">
    <property type="entry name" value="GH10_2"/>
    <property type="match status" value="1"/>
</dbReference>
<evidence type="ECO:0000256" key="11">
    <source>
        <dbReference type="SAM" id="MobiDB-lite"/>
    </source>
</evidence>
<dbReference type="Pfam" id="PF00395">
    <property type="entry name" value="SLH"/>
    <property type="match status" value="2"/>
</dbReference>
<dbReference type="InterPro" id="IPR008979">
    <property type="entry name" value="Galactose-bd-like_sf"/>
</dbReference>
<feature type="chain" id="PRO_5008340364" description="Beta-xylanase" evidence="12">
    <location>
        <begin position="31"/>
        <end position="1491"/>
    </location>
</feature>
<dbReference type="GO" id="GO:0031176">
    <property type="term" value="F:endo-1,4-beta-xylanase activity"/>
    <property type="evidence" value="ECO:0007669"/>
    <property type="project" value="UniProtKB-EC"/>
</dbReference>
<dbReference type="SUPFAM" id="SSF51445">
    <property type="entry name" value="(Trans)glycosidases"/>
    <property type="match status" value="1"/>
</dbReference>
<dbReference type="CDD" id="cd00005">
    <property type="entry name" value="CBM9_like_1"/>
    <property type="match status" value="1"/>
</dbReference>
<feature type="domain" description="GH10" evidence="14">
    <location>
        <begin position="370"/>
        <end position="713"/>
    </location>
</feature>
<feature type="signal peptide" evidence="12">
    <location>
        <begin position="1"/>
        <end position="30"/>
    </location>
</feature>
<comment type="catalytic activity">
    <reaction evidence="1 10">
        <text>Endohydrolysis of (1-&gt;4)-beta-D-xylosidic linkages in xylans.</text>
        <dbReference type="EC" id="3.2.1.8"/>
    </reaction>
</comment>
<accession>A0A1A5YIX4</accession>
<dbReference type="PROSITE" id="PS51272">
    <property type="entry name" value="SLH"/>
    <property type="match status" value="2"/>
</dbReference>
<feature type="domain" description="SLH" evidence="13">
    <location>
        <begin position="1304"/>
        <end position="1367"/>
    </location>
</feature>
<dbReference type="PANTHER" id="PTHR31490:SF90">
    <property type="entry name" value="ENDO-1,4-BETA-XYLANASE A"/>
    <property type="match status" value="1"/>
</dbReference>
<keyword evidence="4 15" id="KW-0858">Xylan degradation</keyword>
<sequence>MVKRYAKVIAAALAVLLVLPAGIGAGKASASADDAARQVVIEHHFEDGTQGWYKRGSETVTHSLDAAYEGSGSLLTEGRSATWNGPGFNLAATGLLQKEAVYEISAYVKLKEGTEGNEALQLSVRQTGADIEYVNLGSAVSVGSEDWALVTGQYVYDKKATVLEIYLESTSSATAAYYMDRFVVELIQAAPEGPEGPEEPEEPGEPEGPEGPEEPSDGAFVYDFEDGTMMGWTSRGEESTSVTEEAAHSGSRSLKSFNRTESWNGPSRDLKALLQPNTTYRISAFVRLGAIPDSPSTVRLTMENRASGASGSSYTSLASATVDSTDWIELKGTFSYGGTLDTLSLYIESSNVADQLYIDDVVIAPPGGIQTDITPLSDAFSDFFEIGAAVEPVHLNGVHKQLLEYHYNSIVAENAMKPSSINPSPGVFNWTGADRIRDYARDNGMNLRFHTLVWHEQGADWMLKDENGVELAATPENKQLVLQRLETYLREVVARYKDDVRDWDVVNEVIDENRPDGMRNSAWYRLTGLDFIRTAFRVTREVAGEGAKLYINDYNTHQPRKRDFLYDLALGLRNEGVPIDGVGHQTHINIASPSIELITDSIRKFGEAGFDNQLTELDVSVYTNNSDAYTVVPEGLLVEQGQRYKELFQALKSLDMEGKAAGVQDGWISNVTLWGIADDHTWLHNRPVSRQDAPFPFDKNYRAKPAYWGMVDPDKLPITPKTARSTKGTPTSLGANDPAWGPVPSVKSEGSEDLQVSFKTLWDSGKLYVQAEVKDDTIRQGDKVELFLHDGEAASHVELSRGGAGSAELSNGYRVAGALPLATPGTSGGQVRFDIRVTDTGTDGSPDNIGNGKIVSWSDHRNNQHTDQSGYGVLTFADALTLGQAFKGTPVIDGELDALWQSAPEMGTGVWVQGTAGSTAKFRTLWDESHLYVYAVVSDNNLSDRSANPWEQDSIEIFIDQNNGKTTEYEGDDGQYRINFKNVRSVGGFASLDNLVSEVKILKDASGADVGYTVEAAIKLPDITPSEGQYIGFDLQVNNDSNDDGSRDSIAMWVDPSGQSYADTSRLGVLRLSQHPPASTSNSGFYYVSPVTEINEGIIFPPLTLAQGTAKAGVTEEQLRRALQQVSKSNNSLMDVDIQLKKLSGETAYELKLPAVDLGDAEGVMLNIVTPKGTLKLSGKLLSDAAAMGLPDVTLLLSEHVLKQTEAAEWFAAVGNRPVLKVSLMAGGKEADQALTSAPVELFIPYKSAQEELASRHQLVVLQLNNDGAVSPVVNSRYSEEKGGLLFHSHIPGIFAIAYAHPEPVSTPETEPIAEWALEAVETLAARGIIGNGLSGTFTMSEGVSRGDFVRMLVDVLELSAADAKTESFNDVSASDSRYEALRIAKELGIAAGVGGNSFNPDKQLSRQDMMVLASRALSAAGKQSGHEVMEEGAGLEAYSDHLQVASYARESAALLLSLGVLNGIDGKLAPLRQASAGQAAVLLYRIWLMS</sequence>
<keyword evidence="12" id="KW-0732">Signal</keyword>
<feature type="compositionally biased region" description="Polar residues" evidence="11">
    <location>
        <begin position="250"/>
        <end position="265"/>
    </location>
</feature>
<dbReference type="InterPro" id="IPR010502">
    <property type="entry name" value="Carb-bd_dom_fam9"/>
</dbReference>
<dbReference type="Gene3D" id="2.60.40.1190">
    <property type="match status" value="2"/>
</dbReference>
<dbReference type="InterPro" id="IPR003305">
    <property type="entry name" value="CenC_carb-bd"/>
</dbReference>
<dbReference type="SUPFAM" id="SSF49785">
    <property type="entry name" value="Galactose-binding domain-like"/>
    <property type="match status" value="2"/>
</dbReference>
<dbReference type="InterPro" id="IPR044846">
    <property type="entry name" value="GH10"/>
</dbReference>
<dbReference type="STRING" id="1844972.A7K91_10610"/>
<evidence type="ECO:0000256" key="4">
    <source>
        <dbReference type="ARBA" id="ARBA00022651"/>
    </source>
</evidence>
<dbReference type="SMART" id="SM00633">
    <property type="entry name" value="Glyco_10"/>
    <property type="match status" value="1"/>
</dbReference>
<proteinExistence type="inferred from homology"/>
<keyword evidence="8 10" id="KW-0326">Glycosidase</keyword>
<evidence type="ECO:0000259" key="14">
    <source>
        <dbReference type="PROSITE" id="PS51760"/>
    </source>
</evidence>
<dbReference type="InterPro" id="IPR017853">
    <property type="entry name" value="GH"/>
</dbReference>
<keyword evidence="7 10" id="KW-0119">Carbohydrate metabolism</keyword>
<dbReference type="EC" id="3.2.1.8" evidence="10"/>
<evidence type="ECO:0000256" key="6">
    <source>
        <dbReference type="ARBA" id="ARBA00022801"/>
    </source>
</evidence>
<keyword evidence="5" id="KW-0677">Repeat</keyword>
<dbReference type="PANTHER" id="PTHR31490">
    <property type="entry name" value="GLYCOSYL HYDROLASE"/>
    <property type="match status" value="1"/>
</dbReference>
<reference evidence="15 16" key="1">
    <citation type="submission" date="2016-05" db="EMBL/GenBank/DDBJ databases">
        <title>Paenibacillus oryzae. sp. nov., isolated from the rice root.</title>
        <authorList>
            <person name="Zhang J."/>
            <person name="Zhang X."/>
        </authorList>
    </citation>
    <scope>NUCLEOTIDE SEQUENCE [LARGE SCALE GENOMIC DNA]</scope>
    <source>
        <strain evidence="15 16">1DrF-4</strain>
    </source>
</reference>
<feature type="domain" description="SLH" evidence="13">
    <location>
        <begin position="1368"/>
        <end position="1428"/>
    </location>
</feature>
<feature type="compositionally biased region" description="Acidic residues" evidence="11">
    <location>
        <begin position="195"/>
        <end position="216"/>
    </location>
</feature>
<evidence type="ECO:0000256" key="8">
    <source>
        <dbReference type="ARBA" id="ARBA00023295"/>
    </source>
</evidence>
<dbReference type="PRINTS" id="PR00134">
    <property type="entry name" value="GLHYDRLASE10"/>
</dbReference>
<keyword evidence="6 10" id="KW-0378">Hydrolase</keyword>
<organism evidence="15 16">
    <name type="scientific">Paenibacillus oryzae</name>
    <dbReference type="NCBI Taxonomy" id="1844972"/>
    <lineage>
        <taxon>Bacteria</taxon>
        <taxon>Bacillati</taxon>
        <taxon>Bacillota</taxon>
        <taxon>Bacilli</taxon>
        <taxon>Bacillales</taxon>
        <taxon>Paenibacillaceae</taxon>
        <taxon>Paenibacillus</taxon>
    </lineage>
</organism>
<dbReference type="Gene3D" id="3.20.20.80">
    <property type="entry name" value="Glycosidases"/>
    <property type="match status" value="1"/>
</dbReference>
<gene>
    <name evidence="15" type="ORF">A7K91_10610</name>
</gene>
<evidence type="ECO:0000256" key="12">
    <source>
        <dbReference type="SAM" id="SignalP"/>
    </source>
</evidence>
<evidence type="ECO:0000256" key="9">
    <source>
        <dbReference type="ARBA" id="ARBA00023326"/>
    </source>
</evidence>
<comment type="pathway">
    <text evidence="2">Glycan degradation; xylan degradation.</text>
</comment>
<dbReference type="Pfam" id="PF06452">
    <property type="entry name" value="CBM9_1"/>
    <property type="match status" value="1"/>
</dbReference>
<evidence type="ECO:0000313" key="16">
    <source>
        <dbReference type="Proteomes" id="UP000092024"/>
    </source>
</evidence>
<dbReference type="Pfam" id="PF00331">
    <property type="entry name" value="Glyco_hydro_10"/>
    <property type="match status" value="1"/>
</dbReference>
<dbReference type="Gene3D" id="2.60.120.260">
    <property type="entry name" value="Galactose-binding domain-like"/>
    <property type="match status" value="2"/>
</dbReference>
<evidence type="ECO:0000256" key="3">
    <source>
        <dbReference type="ARBA" id="ARBA00007495"/>
    </source>
</evidence>